<sequence>MVRNSLKTLSIMVDLSNYPYPTYESNRAAAGALAVLIGISLIAWIVQSIQIRFKPRRPIILMLISHLTIVIHLILRAAFSTERRNSRVGFTVITVLLAVGLRTIILANYDFLTQVDKLKTWISRTIIIGSMVTVIGSAVLMAPAGTLSYDSDTIERSFALRQASSGIILGLTILFYPIWFAIKITKHMTKQAIILLIISSIACLIVSIFLVITSVPQYYVDSNDREFWFYVFQLTPIAIAQFTWTILHPKRTLKPTDPSKDAANINANINDDL</sequence>
<protein>
    <submittedName>
        <fullName evidence="3">Uncharacterized protein</fullName>
    </submittedName>
</protein>
<dbReference type="EMBL" id="CAJNOL010006954">
    <property type="protein sequence ID" value="CAF1623570.1"/>
    <property type="molecule type" value="Genomic_DNA"/>
</dbReference>
<keyword evidence="1" id="KW-0472">Membrane</keyword>
<name>A0A816CHW2_9BILA</name>
<dbReference type="Proteomes" id="UP000663870">
    <property type="component" value="Unassembled WGS sequence"/>
</dbReference>
<organism evidence="3 4">
    <name type="scientific">Rotaria sordida</name>
    <dbReference type="NCBI Taxonomy" id="392033"/>
    <lineage>
        <taxon>Eukaryota</taxon>
        <taxon>Metazoa</taxon>
        <taxon>Spiralia</taxon>
        <taxon>Gnathifera</taxon>
        <taxon>Rotifera</taxon>
        <taxon>Eurotatoria</taxon>
        <taxon>Bdelloidea</taxon>
        <taxon>Philodinida</taxon>
        <taxon>Philodinidae</taxon>
        <taxon>Rotaria</taxon>
    </lineage>
</organism>
<proteinExistence type="predicted"/>
<feature type="transmembrane region" description="Helical" evidence="1">
    <location>
        <begin position="90"/>
        <end position="109"/>
    </location>
</feature>
<feature type="transmembrane region" description="Helical" evidence="1">
    <location>
        <begin position="28"/>
        <end position="46"/>
    </location>
</feature>
<dbReference type="Proteomes" id="UP000663854">
    <property type="component" value="Unassembled WGS sequence"/>
</dbReference>
<evidence type="ECO:0000313" key="3">
    <source>
        <dbReference type="EMBL" id="CAF1623570.1"/>
    </source>
</evidence>
<feature type="transmembrane region" description="Helical" evidence="1">
    <location>
        <begin position="163"/>
        <end position="182"/>
    </location>
</feature>
<keyword evidence="4" id="KW-1185">Reference proteome</keyword>
<keyword evidence="1" id="KW-1133">Transmembrane helix</keyword>
<keyword evidence="1" id="KW-0812">Transmembrane</keyword>
<evidence type="ECO:0000313" key="2">
    <source>
        <dbReference type="EMBL" id="CAF1398719.1"/>
    </source>
</evidence>
<feature type="transmembrane region" description="Helical" evidence="1">
    <location>
        <begin position="58"/>
        <end position="78"/>
    </location>
</feature>
<feature type="transmembrane region" description="Helical" evidence="1">
    <location>
        <begin position="121"/>
        <end position="143"/>
    </location>
</feature>
<evidence type="ECO:0000313" key="4">
    <source>
        <dbReference type="Proteomes" id="UP000663870"/>
    </source>
</evidence>
<accession>A0A816CHW2</accession>
<gene>
    <name evidence="3" type="ORF">JXQ802_LOCUS50895</name>
    <name evidence="2" type="ORF">PYM288_LOCUS34709</name>
</gene>
<reference evidence="3" key="1">
    <citation type="submission" date="2021-02" db="EMBL/GenBank/DDBJ databases">
        <authorList>
            <person name="Nowell W R."/>
        </authorList>
    </citation>
    <scope>NUCLEOTIDE SEQUENCE</scope>
</reference>
<dbReference type="EMBL" id="CAJNOH010005463">
    <property type="protein sequence ID" value="CAF1398719.1"/>
    <property type="molecule type" value="Genomic_DNA"/>
</dbReference>
<dbReference type="AlphaFoldDB" id="A0A816CHW2"/>
<feature type="transmembrane region" description="Helical" evidence="1">
    <location>
        <begin position="194"/>
        <end position="215"/>
    </location>
</feature>
<comment type="caution">
    <text evidence="3">The sequence shown here is derived from an EMBL/GenBank/DDBJ whole genome shotgun (WGS) entry which is preliminary data.</text>
</comment>
<evidence type="ECO:0000256" key="1">
    <source>
        <dbReference type="SAM" id="Phobius"/>
    </source>
</evidence>
<feature type="transmembrane region" description="Helical" evidence="1">
    <location>
        <begin position="227"/>
        <end position="247"/>
    </location>
</feature>